<feature type="domain" description="RNase H type-1" evidence="2">
    <location>
        <begin position="128"/>
        <end position="240"/>
    </location>
</feature>
<dbReference type="InterPro" id="IPR036397">
    <property type="entry name" value="RNaseH_sf"/>
</dbReference>
<dbReference type="PANTHER" id="PTHR47723:SF19">
    <property type="entry name" value="POLYNUCLEOTIDYL TRANSFERASE, RIBONUCLEASE H-LIKE SUPERFAMILY PROTEIN"/>
    <property type="match status" value="1"/>
</dbReference>
<sequence length="265" mass="28780">MLGNPGSTSGPEPPPGRDSFLGLSSSSLSLEPQPQKAQSPSIIRLLSTLLRNDKHNSSYASTRLLIENIGSTSRPETLPAAPEVGEILGRNEAQGLQHNSMRSLEPSWLPPPSLWYKFNVGAEVHYTAFLAAVARNDEGIVVEANVTTENVTSSLVAEALAFRYAVILIKQYSVRRAIVEGDAPLVVNALKDRKTDAPSEINDIVKDVFAMLDNSTDTIVDFSCVNKSCNTLVYDCTKWAARNRFWGLLPICWFTGASFIGPSGV</sequence>
<dbReference type="CDD" id="cd06222">
    <property type="entry name" value="RNase_H_like"/>
    <property type="match status" value="1"/>
</dbReference>
<dbReference type="AlphaFoldDB" id="A0AAW2CLF5"/>
<dbReference type="Pfam" id="PF13456">
    <property type="entry name" value="RVT_3"/>
    <property type="match status" value="1"/>
</dbReference>
<evidence type="ECO:0000259" key="2">
    <source>
        <dbReference type="Pfam" id="PF13456"/>
    </source>
</evidence>
<protein>
    <recommendedName>
        <fullName evidence="2">RNase H type-1 domain-containing protein</fullName>
    </recommendedName>
</protein>
<dbReference type="GO" id="GO:0004523">
    <property type="term" value="F:RNA-DNA hybrid ribonuclease activity"/>
    <property type="evidence" value="ECO:0007669"/>
    <property type="project" value="InterPro"/>
</dbReference>
<evidence type="ECO:0000256" key="1">
    <source>
        <dbReference type="SAM" id="MobiDB-lite"/>
    </source>
</evidence>
<feature type="region of interest" description="Disordered" evidence="1">
    <location>
        <begin position="1"/>
        <end position="39"/>
    </location>
</feature>
<gene>
    <name evidence="3" type="ORF">SO802_022036</name>
</gene>
<evidence type="ECO:0000313" key="3">
    <source>
        <dbReference type="EMBL" id="KAK9997350.1"/>
    </source>
</evidence>
<keyword evidence="4" id="KW-1185">Reference proteome</keyword>
<proteinExistence type="predicted"/>
<comment type="caution">
    <text evidence="3">The sequence shown here is derived from an EMBL/GenBank/DDBJ whole genome shotgun (WGS) entry which is preliminary data.</text>
</comment>
<feature type="compositionally biased region" description="Low complexity" evidence="1">
    <location>
        <begin position="1"/>
        <end position="10"/>
    </location>
</feature>
<accession>A0AAW2CLF5</accession>
<dbReference type="Gene3D" id="3.30.420.10">
    <property type="entry name" value="Ribonuclease H-like superfamily/Ribonuclease H"/>
    <property type="match status" value="1"/>
</dbReference>
<dbReference type="Proteomes" id="UP001459277">
    <property type="component" value="Unassembled WGS sequence"/>
</dbReference>
<dbReference type="InterPro" id="IPR002156">
    <property type="entry name" value="RNaseH_domain"/>
</dbReference>
<dbReference type="InterPro" id="IPR053151">
    <property type="entry name" value="RNase_H-like"/>
</dbReference>
<dbReference type="GO" id="GO:0003676">
    <property type="term" value="F:nucleic acid binding"/>
    <property type="evidence" value="ECO:0007669"/>
    <property type="project" value="InterPro"/>
</dbReference>
<feature type="compositionally biased region" description="Low complexity" evidence="1">
    <location>
        <begin position="19"/>
        <end position="30"/>
    </location>
</feature>
<name>A0AAW2CLF5_9ROSI</name>
<dbReference type="InterPro" id="IPR044730">
    <property type="entry name" value="RNase_H-like_dom_plant"/>
</dbReference>
<reference evidence="3 4" key="1">
    <citation type="submission" date="2024-01" db="EMBL/GenBank/DDBJ databases">
        <title>A telomere-to-telomere, gap-free genome of sweet tea (Lithocarpus litseifolius).</title>
        <authorList>
            <person name="Zhou J."/>
        </authorList>
    </citation>
    <scope>NUCLEOTIDE SEQUENCE [LARGE SCALE GENOMIC DNA]</scope>
    <source>
        <strain evidence="3">Zhou-2022a</strain>
        <tissue evidence="3">Leaf</tissue>
    </source>
</reference>
<dbReference type="EMBL" id="JAZDWU010000007">
    <property type="protein sequence ID" value="KAK9997350.1"/>
    <property type="molecule type" value="Genomic_DNA"/>
</dbReference>
<dbReference type="PANTHER" id="PTHR47723">
    <property type="entry name" value="OS05G0353850 PROTEIN"/>
    <property type="match status" value="1"/>
</dbReference>
<organism evidence="3 4">
    <name type="scientific">Lithocarpus litseifolius</name>
    <dbReference type="NCBI Taxonomy" id="425828"/>
    <lineage>
        <taxon>Eukaryota</taxon>
        <taxon>Viridiplantae</taxon>
        <taxon>Streptophyta</taxon>
        <taxon>Embryophyta</taxon>
        <taxon>Tracheophyta</taxon>
        <taxon>Spermatophyta</taxon>
        <taxon>Magnoliopsida</taxon>
        <taxon>eudicotyledons</taxon>
        <taxon>Gunneridae</taxon>
        <taxon>Pentapetalae</taxon>
        <taxon>rosids</taxon>
        <taxon>fabids</taxon>
        <taxon>Fagales</taxon>
        <taxon>Fagaceae</taxon>
        <taxon>Lithocarpus</taxon>
    </lineage>
</organism>
<evidence type="ECO:0000313" key="4">
    <source>
        <dbReference type="Proteomes" id="UP001459277"/>
    </source>
</evidence>